<dbReference type="GO" id="GO:0016787">
    <property type="term" value="F:hydrolase activity"/>
    <property type="evidence" value="ECO:0007669"/>
    <property type="project" value="UniProtKB-KW"/>
</dbReference>
<dbReference type="AlphaFoldDB" id="A0A171KNC8"/>
<dbReference type="PANTHER" id="PTHR43433">
    <property type="entry name" value="HYDROLASE, ALPHA/BETA FOLD FAMILY PROTEIN"/>
    <property type="match status" value="1"/>
</dbReference>
<feature type="compositionally biased region" description="Polar residues" evidence="1">
    <location>
        <begin position="9"/>
        <end position="20"/>
    </location>
</feature>
<name>A0A171KNC8_9BURK</name>
<reference evidence="3 5" key="1">
    <citation type="submission" date="2015-04" db="EMBL/GenBank/DDBJ databases">
        <title>Genome sequence of Kerstersia gyiorum CG1.</title>
        <authorList>
            <person name="Greninger A.L."/>
            <person name="Kozyreva V."/>
            <person name="Chaturvedi V."/>
        </authorList>
    </citation>
    <scope>NUCLEOTIDE SEQUENCE [LARGE SCALE GENOMIC DNA]</scope>
    <source>
        <strain evidence="3 5">CG1</strain>
    </source>
</reference>
<keyword evidence="5" id="KW-1185">Reference proteome</keyword>
<dbReference type="Proteomes" id="UP000078084">
    <property type="component" value="Unassembled WGS sequence"/>
</dbReference>
<feature type="domain" description="AB hydrolase-1" evidence="2">
    <location>
        <begin position="52"/>
        <end position="294"/>
    </location>
</feature>
<feature type="region of interest" description="Disordered" evidence="1">
    <location>
        <begin position="1"/>
        <end position="20"/>
    </location>
</feature>
<evidence type="ECO:0000259" key="2">
    <source>
        <dbReference type="Pfam" id="PF12697"/>
    </source>
</evidence>
<dbReference type="EMBL" id="SGWZ01000006">
    <property type="protein sequence ID" value="RZS65273.1"/>
    <property type="molecule type" value="Genomic_DNA"/>
</dbReference>
<evidence type="ECO:0000313" key="4">
    <source>
        <dbReference type="EMBL" id="RZS65273.1"/>
    </source>
</evidence>
<reference evidence="4 6" key="2">
    <citation type="submission" date="2019-02" db="EMBL/GenBank/DDBJ databases">
        <title>Genomic Encyclopedia of Type Strains, Phase IV (KMG-IV): sequencing the most valuable type-strain genomes for metagenomic binning, comparative biology and taxonomic classification.</title>
        <authorList>
            <person name="Goeker M."/>
        </authorList>
    </citation>
    <scope>NUCLEOTIDE SEQUENCE [LARGE SCALE GENOMIC DNA]</scope>
    <source>
        <strain evidence="4 6">DSM 16618</strain>
    </source>
</reference>
<dbReference type="PATRIC" id="fig|206506.3.peg.3586"/>
<dbReference type="InterPro" id="IPR000073">
    <property type="entry name" value="AB_hydrolase_1"/>
</dbReference>
<dbReference type="Proteomes" id="UP000292039">
    <property type="component" value="Unassembled WGS sequence"/>
</dbReference>
<proteinExistence type="predicted"/>
<evidence type="ECO:0000313" key="3">
    <source>
        <dbReference type="EMBL" id="KKO70395.1"/>
    </source>
</evidence>
<evidence type="ECO:0000313" key="6">
    <source>
        <dbReference type="Proteomes" id="UP000292039"/>
    </source>
</evidence>
<evidence type="ECO:0000313" key="5">
    <source>
        <dbReference type="Proteomes" id="UP000078084"/>
    </source>
</evidence>
<dbReference type="InterPro" id="IPR050471">
    <property type="entry name" value="AB_hydrolase"/>
</dbReference>
<dbReference type="EMBL" id="LBNE01000016">
    <property type="protein sequence ID" value="KKO70395.1"/>
    <property type="molecule type" value="Genomic_DNA"/>
</dbReference>
<dbReference type="SUPFAM" id="SSF53474">
    <property type="entry name" value="alpha/beta-Hydrolases"/>
    <property type="match status" value="1"/>
</dbReference>
<evidence type="ECO:0000256" key="1">
    <source>
        <dbReference type="SAM" id="MobiDB-lite"/>
    </source>
</evidence>
<dbReference type="Gene3D" id="3.40.50.1820">
    <property type="entry name" value="alpha/beta hydrolase"/>
    <property type="match status" value="1"/>
</dbReference>
<dbReference type="RefSeq" id="WP_068375238.1">
    <property type="nucleotide sequence ID" value="NZ_CBCSEB010000004.1"/>
</dbReference>
<dbReference type="STRING" id="206506.AAV32_16840"/>
<dbReference type="InterPro" id="IPR029058">
    <property type="entry name" value="AB_hydrolase_fold"/>
</dbReference>
<gene>
    <name evidence="3" type="ORF">AAV32_16840</name>
    <name evidence="4" type="ORF">EV679_3061</name>
</gene>
<accession>A0A171KNC8</accession>
<dbReference type="GeneID" id="99725451"/>
<comment type="caution">
    <text evidence="3">The sequence shown here is derived from an EMBL/GenBank/DDBJ whole genome shotgun (WGS) entry which is preliminary data.</text>
</comment>
<dbReference type="Pfam" id="PF12697">
    <property type="entry name" value="Abhydrolase_6"/>
    <property type="match status" value="1"/>
</dbReference>
<dbReference type="PANTHER" id="PTHR43433:SF10">
    <property type="entry name" value="AB HYDROLASE-1 DOMAIN-CONTAINING PROTEIN"/>
    <property type="match status" value="1"/>
</dbReference>
<keyword evidence="3" id="KW-0378">Hydrolase</keyword>
<protein>
    <submittedName>
        <fullName evidence="3">Alpha/beta hydrolase</fullName>
    </submittedName>
    <submittedName>
        <fullName evidence="4">Pimeloyl-ACP methyl ester carboxylesterase</fullName>
    </submittedName>
</protein>
<sequence length="306" mass="32718">MPSIPATATPPSHTQGSSAFATTRDGRQLHYQELPGPGATDNTGAGYGPTLVFDAGMAASRSFWGLVQPQCAQWARSIAYDRSGLGRSPADSQPRTIERMASDLNELLDHLGAGPFILIAHSGSGLIVRAATAACPARIAGLVLVDVTDEGCTPVFSPTFRLMEKAAHGASVLLARLGLLEACYRSAIAGLPADVRHDLSREGFTRAVMKTRAAELQGLVDAMHAFRHQPPRLPDIPVSVISGMQADFGMSKRLRAAANGAHRLRAAHCRQGRFIPARHSGHAVLLSEPELVANEIHHLLRQHPRH</sequence>
<organism evidence="3 5">
    <name type="scientific">Kerstersia gyiorum</name>
    <dbReference type="NCBI Taxonomy" id="206506"/>
    <lineage>
        <taxon>Bacteria</taxon>
        <taxon>Pseudomonadati</taxon>
        <taxon>Pseudomonadota</taxon>
        <taxon>Betaproteobacteria</taxon>
        <taxon>Burkholderiales</taxon>
        <taxon>Alcaligenaceae</taxon>
        <taxon>Kerstersia</taxon>
    </lineage>
</organism>